<keyword evidence="2" id="KW-1185">Reference proteome</keyword>
<accession>A0AAW0E2Z9</accession>
<dbReference type="AlphaFoldDB" id="A0AAW0E2Z9"/>
<sequence length="131" mass="15124">MELKEQTVLALSRALPYAPIPQQGLFSSIRIKRADQLPKLYLRLRSSNDEHNRVTSWVHFFALECWNADPEILLDIIHLLPNLRGLILWVGPLNFKPEHLEELLDITKLSKGNRCLTCVGNLKDLSIRFKP</sequence>
<proteinExistence type="predicted"/>
<dbReference type="EMBL" id="JAYKXP010000005">
    <property type="protein sequence ID" value="KAK7058649.1"/>
    <property type="molecule type" value="Genomic_DNA"/>
</dbReference>
<organism evidence="1 2">
    <name type="scientific">Paramarasmius palmivorus</name>
    <dbReference type="NCBI Taxonomy" id="297713"/>
    <lineage>
        <taxon>Eukaryota</taxon>
        <taxon>Fungi</taxon>
        <taxon>Dikarya</taxon>
        <taxon>Basidiomycota</taxon>
        <taxon>Agaricomycotina</taxon>
        <taxon>Agaricomycetes</taxon>
        <taxon>Agaricomycetidae</taxon>
        <taxon>Agaricales</taxon>
        <taxon>Marasmiineae</taxon>
        <taxon>Marasmiaceae</taxon>
        <taxon>Paramarasmius</taxon>
    </lineage>
</organism>
<dbReference type="Proteomes" id="UP001383192">
    <property type="component" value="Unassembled WGS sequence"/>
</dbReference>
<evidence type="ECO:0000313" key="1">
    <source>
        <dbReference type="EMBL" id="KAK7058649.1"/>
    </source>
</evidence>
<evidence type="ECO:0000313" key="2">
    <source>
        <dbReference type="Proteomes" id="UP001383192"/>
    </source>
</evidence>
<protein>
    <submittedName>
        <fullName evidence="1">Uncharacterized protein</fullName>
    </submittedName>
</protein>
<reference evidence="1 2" key="1">
    <citation type="submission" date="2024-01" db="EMBL/GenBank/DDBJ databases">
        <title>A draft genome for a cacao thread blight-causing isolate of Paramarasmius palmivorus.</title>
        <authorList>
            <person name="Baruah I.K."/>
            <person name="Bukari Y."/>
            <person name="Amoako-Attah I."/>
            <person name="Meinhardt L.W."/>
            <person name="Bailey B.A."/>
            <person name="Cohen S.P."/>
        </authorList>
    </citation>
    <scope>NUCLEOTIDE SEQUENCE [LARGE SCALE GENOMIC DNA]</scope>
    <source>
        <strain evidence="1 2">GH-12</strain>
    </source>
</reference>
<gene>
    <name evidence="1" type="ORF">VNI00_002285</name>
</gene>
<comment type="caution">
    <text evidence="1">The sequence shown here is derived from an EMBL/GenBank/DDBJ whole genome shotgun (WGS) entry which is preliminary data.</text>
</comment>
<name>A0AAW0E2Z9_9AGAR</name>